<dbReference type="SMART" id="SM00382">
    <property type="entry name" value="AAA"/>
    <property type="match status" value="1"/>
</dbReference>
<dbReference type="InterPro" id="IPR027417">
    <property type="entry name" value="P-loop_NTPase"/>
</dbReference>
<comment type="caution">
    <text evidence="2">The sequence shown here is derived from an EMBL/GenBank/DDBJ whole genome shotgun (WGS) entry which is preliminary data.</text>
</comment>
<feature type="domain" description="AAA+ ATPase" evidence="1">
    <location>
        <begin position="236"/>
        <end position="423"/>
    </location>
</feature>
<dbReference type="AlphaFoldDB" id="A0A2R5GIS9"/>
<dbReference type="Proteomes" id="UP000241890">
    <property type="component" value="Unassembled WGS sequence"/>
</dbReference>
<dbReference type="SUPFAM" id="SSF52540">
    <property type="entry name" value="P-loop containing nucleoside triphosphate hydrolases"/>
    <property type="match status" value="1"/>
</dbReference>
<dbReference type="Pfam" id="PF13191">
    <property type="entry name" value="AAA_16"/>
    <property type="match status" value="1"/>
</dbReference>
<protein>
    <recommendedName>
        <fullName evidence="1">AAA+ ATPase domain-containing protein</fullName>
    </recommendedName>
</protein>
<dbReference type="Gene3D" id="3.40.50.300">
    <property type="entry name" value="P-loop containing nucleotide triphosphate hydrolases"/>
    <property type="match status" value="1"/>
</dbReference>
<dbReference type="InterPro" id="IPR003593">
    <property type="entry name" value="AAA+_ATPase"/>
</dbReference>
<accession>A0A2R5GIS9</accession>
<proteinExistence type="predicted"/>
<evidence type="ECO:0000313" key="3">
    <source>
        <dbReference type="Proteomes" id="UP000241890"/>
    </source>
</evidence>
<dbReference type="InterPro" id="IPR041664">
    <property type="entry name" value="AAA_16"/>
</dbReference>
<organism evidence="2 3">
    <name type="scientific">Hondaea fermentalgiana</name>
    <dbReference type="NCBI Taxonomy" id="2315210"/>
    <lineage>
        <taxon>Eukaryota</taxon>
        <taxon>Sar</taxon>
        <taxon>Stramenopiles</taxon>
        <taxon>Bigyra</taxon>
        <taxon>Labyrinthulomycetes</taxon>
        <taxon>Thraustochytrida</taxon>
        <taxon>Thraustochytriidae</taxon>
        <taxon>Hondaea</taxon>
    </lineage>
</organism>
<gene>
    <name evidence="2" type="ORF">FCC1311_064392</name>
</gene>
<dbReference type="EMBL" id="BEYU01000073">
    <property type="protein sequence ID" value="GBG30219.1"/>
    <property type="molecule type" value="Genomic_DNA"/>
</dbReference>
<reference evidence="2 3" key="1">
    <citation type="submission" date="2017-12" db="EMBL/GenBank/DDBJ databases">
        <title>Sequencing, de novo assembly and annotation of complete genome of a new Thraustochytrid species, strain FCC1311.</title>
        <authorList>
            <person name="Sedici K."/>
            <person name="Godart F."/>
            <person name="Aiese Cigliano R."/>
            <person name="Sanseverino W."/>
            <person name="Barakat M."/>
            <person name="Ortet P."/>
            <person name="Marechal E."/>
            <person name="Cagnac O."/>
            <person name="Amato A."/>
        </authorList>
    </citation>
    <scope>NUCLEOTIDE SEQUENCE [LARGE SCALE GENOMIC DNA]</scope>
</reference>
<dbReference type="InParanoid" id="A0A2R5GIS9"/>
<name>A0A2R5GIS9_9STRA</name>
<evidence type="ECO:0000259" key="1">
    <source>
        <dbReference type="SMART" id="SM00382"/>
    </source>
</evidence>
<keyword evidence="3" id="KW-1185">Reference proteome</keyword>
<sequence>MQVLFSAPRDSRLRPGQYREEAHVVRRVCEASGVAYTLHAATSQALLGALNANPMGSVLHFVGSGIAGGRLMLETNKGKLCDLGPEALRTVRLAQRPRPVVFVSAQGLEHADDAAEGFLDVGVPAVVLLRGLALGFVEVFYTTLLAWPDDSAPLQEVLNQALETSEVDPDIVKLVVPSHANATEVSIDRSALFHPRNMLRRASSAPALPQMASTPTRFFGRYKAMQDVCDALLNEEKRVALITGMPGSGKSALAMHVVQFALERRLMRAVFYVNCAKLNRRINERAPNYDAARLQWTLDIAKEIAADIARKANLQVNHPLLAGGQAGNTTASNAASALKPDQALQQVRIALKELFEDTCTPQREIVLVLDDCEAAGVCNTAFVDLVRGLTEYLGITMLCVSRFASPFLGAISSSYIAHVELEGMDPSAALAMLEHEHDIEAPSPQQTRALRRAVEKLHSMQLCTPEMIQAAARESPCSLVNGRLDILCAEREKSTLEDFREMLGMLLNDEDAAAGVNFWKLCCERKGARMASQSRTTWTRFSEQLRRHFAQTIGGTRPLSDSSAEGIRNLTRISPVLPAVVSASSRRLVSVSRFIKSFWPWYVYTLRSIPAVQSLSRHCTRQFCEQPFSRQFTRATARQAVTPRKLA</sequence>
<evidence type="ECO:0000313" key="2">
    <source>
        <dbReference type="EMBL" id="GBG30219.1"/>
    </source>
</evidence>